<accession>A0ABS3A778</accession>
<evidence type="ECO:0000313" key="1">
    <source>
        <dbReference type="EMBL" id="MBN3580326.1"/>
    </source>
</evidence>
<gene>
    <name evidence="1" type="ORF">JYA62_22005</name>
</gene>
<dbReference type="EMBL" id="JAFHLB010000042">
    <property type="protein sequence ID" value="MBN3580326.1"/>
    <property type="molecule type" value="Genomic_DNA"/>
</dbReference>
<comment type="caution">
    <text evidence="1">The sequence shown here is derived from an EMBL/GenBank/DDBJ whole genome shotgun (WGS) entry which is preliminary data.</text>
</comment>
<reference evidence="1 2" key="1">
    <citation type="submission" date="2021-02" db="EMBL/GenBank/DDBJ databases">
        <title>Draft Genome Sequences of 5 Vibrio neptunius Strains Isolated From of Bivalve Hatcheries.</title>
        <authorList>
            <person name="Galvis F."/>
            <person name="Barja J.L."/>
            <person name="Lemos M.L."/>
            <person name="Balado M."/>
        </authorList>
    </citation>
    <scope>NUCLEOTIDE SEQUENCE [LARGE SCALE GENOMIC DNA]</scope>
    <source>
        <strain evidence="1 2">PP-145.98</strain>
    </source>
</reference>
<keyword evidence="2" id="KW-1185">Reference proteome</keyword>
<name>A0ABS3A778_9VIBR</name>
<evidence type="ECO:0000313" key="2">
    <source>
        <dbReference type="Proteomes" id="UP000779070"/>
    </source>
</evidence>
<organism evidence="1 2">
    <name type="scientific">Vibrio neptunius</name>
    <dbReference type="NCBI Taxonomy" id="170651"/>
    <lineage>
        <taxon>Bacteria</taxon>
        <taxon>Pseudomonadati</taxon>
        <taxon>Pseudomonadota</taxon>
        <taxon>Gammaproteobacteria</taxon>
        <taxon>Vibrionales</taxon>
        <taxon>Vibrionaceae</taxon>
        <taxon>Vibrio</taxon>
    </lineage>
</organism>
<dbReference type="Proteomes" id="UP000779070">
    <property type="component" value="Unassembled WGS sequence"/>
</dbReference>
<dbReference type="RefSeq" id="WP_206372008.1">
    <property type="nucleotide sequence ID" value="NZ_CAWPTM010000105.1"/>
</dbReference>
<sequence>MKHTGLNGFKLCADALFAHCCYESVIHTVPVDVAKVKHRDLSPLYLLHISASRELAALAAESATDGRRTAYK</sequence>
<protein>
    <submittedName>
        <fullName evidence="1">Uncharacterized protein</fullName>
    </submittedName>
</protein>
<proteinExistence type="predicted"/>